<dbReference type="GO" id="GO:0032259">
    <property type="term" value="P:methylation"/>
    <property type="evidence" value="ECO:0007669"/>
    <property type="project" value="UniProtKB-KW"/>
</dbReference>
<dbReference type="RefSeq" id="WP_187786211.1">
    <property type="nucleotide sequence ID" value="NZ_JACTVA010000045.1"/>
</dbReference>
<reference evidence="3 4" key="1">
    <citation type="journal article" date="2013" name="Int. J. Syst. Evol. Microbiol.">
        <title>Roseomonas aerophila sp. nov., isolated from air.</title>
        <authorList>
            <person name="Kim S.J."/>
            <person name="Weon H.Y."/>
            <person name="Ahn J.H."/>
            <person name="Hong S.B."/>
            <person name="Seok S.J."/>
            <person name="Whang K.S."/>
            <person name="Kwon S.W."/>
        </authorList>
    </citation>
    <scope>NUCLEOTIDE SEQUENCE [LARGE SCALE GENOMIC DNA]</scope>
    <source>
        <strain evidence="3 4">NBRC 108923</strain>
    </source>
</reference>
<gene>
    <name evidence="3" type="ORF">IBL26_19650</name>
</gene>
<accession>A0ABR7RSJ6</accession>
<dbReference type="EMBL" id="JACTVA010000045">
    <property type="protein sequence ID" value="MBC9209067.1"/>
    <property type="molecule type" value="Genomic_DNA"/>
</dbReference>
<evidence type="ECO:0000313" key="3">
    <source>
        <dbReference type="EMBL" id="MBC9209067.1"/>
    </source>
</evidence>
<proteinExistence type="predicted"/>
<dbReference type="Pfam" id="PF08241">
    <property type="entry name" value="Methyltransf_11"/>
    <property type="match status" value="1"/>
</dbReference>
<protein>
    <submittedName>
        <fullName evidence="3">Methyltransferase domain-containing protein</fullName>
    </submittedName>
</protein>
<dbReference type="Gene3D" id="3.40.50.150">
    <property type="entry name" value="Vaccinia Virus protein VP39"/>
    <property type="match status" value="1"/>
</dbReference>
<dbReference type="Proteomes" id="UP000626026">
    <property type="component" value="Unassembled WGS sequence"/>
</dbReference>
<evidence type="ECO:0000313" key="4">
    <source>
        <dbReference type="Proteomes" id="UP000626026"/>
    </source>
</evidence>
<evidence type="ECO:0000259" key="2">
    <source>
        <dbReference type="Pfam" id="PF08241"/>
    </source>
</evidence>
<dbReference type="InterPro" id="IPR029063">
    <property type="entry name" value="SAM-dependent_MTases_sf"/>
</dbReference>
<feature type="domain" description="Methyltransferase type 11" evidence="2">
    <location>
        <begin position="106"/>
        <end position="150"/>
    </location>
</feature>
<evidence type="ECO:0000256" key="1">
    <source>
        <dbReference type="SAM" id="MobiDB-lite"/>
    </source>
</evidence>
<dbReference type="GO" id="GO:0008168">
    <property type="term" value="F:methyltransferase activity"/>
    <property type="evidence" value="ECO:0007669"/>
    <property type="project" value="UniProtKB-KW"/>
</dbReference>
<keyword evidence="4" id="KW-1185">Reference proteome</keyword>
<feature type="region of interest" description="Disordered" evidence="1">
    <location>
        <begin position="1"/>
        <end position="27"/>
    </location>
</feature>
<name>A0ABR7RSJ6_9PROT</name>
<sequence>MRAEVHAPPESHRREVQHREHSQREFPHRDFYASPTGRVAARLLRARLQEMWPDLTGRQVLGLGHANPYLRLWRDHAERTLAAGTAEAGVLPWPRGEPNLATLVEETELPFPDFSFDNVLLVHGLETAENGRRLLREVWRVLKEDGRLLVVVPNRRGVWAHLDTTPFGQGRPYSPGQLSRLLERTMFTVERRRVALFVPPFRTRLLLRGAGIWERAGRALAPRFAGVAIVEARKEMFGAMPVNALPAKGRRVLMPAAMRFSPGEEREER</sequence>
<dbReference type="InterPro" id="IPR013216">
    <property type="entry name" value="Methyltransf_11"/>
</dbReference>
<keyword evidence="3" id="KW-0489">Methyltransferase</keyword>
<dbReference type="SUPFAM" id="SSF53335">
    <property type="entry name" value="S-adenosyl-L-methionine-dependent methyltransferases"/>
    <property type="match status" value="1"/>
</dbReference>
<comment type="caution">
    <text evidence="3">The sequence shown here is derived from an EMBL/GenBank/DDBJ whole genome shotgun (WGS) entry which is preliminary data.</text>
</comment>
<keyword evidence="3" id="KW-0808">Transferase</keyword>
<organism evidence="3 4">
    <name type="scientific">Teichococcus aerophilus</name>
    <dbReference type="NCBI Taxonomy" id="1224513"/>
    <lineage>
        <taxon>Bacteria</taxon>
        <taxon>Pseudomonadati</taxon>
        <taxon>Pseudomonadota</taxon>
        <taxon>Alphaproteobacteria</taxon>
        <taxon>Acetobacterales</taxon>
        <taxon>Roseomonadaceae</taxon>
        <taxon>Roseomonas</taxon>
    </lineage>
</organism>